<proteinExistence type="predicted"/>
<organism evidence="1 2">
    <name type="scientific">Diabrotica balteata</name>
    <name type="common">Banded cucumber beetle</name>
    <dbReference type="NCBI Taxonomy" id="107213"/>
    <lineage>
        <taxon>Eukaryota</taxon>
        <taxon>Metazoa</taxon>
        <taxon>Ecdysozoa</taxon>
        <taxon>Arthropoda</taxon>
        <taxon>Hexapoda</taxon>
        <taxon>Insecta</taxon>
        <taxon>Pterygota</taxon>
        <taxon>Neoptera</taxon>
        <taxon>Endopterygota</taxon>
        <taxon>Coleoptera</taxon>
        <taxon>Polyphaga</taxon>
        <taxon>Cucujiformia</taxon>
        <taxon>Chrysomeloidea</taxon>
        <taxon>Chrysomelidae</taxon>
        <taxon>Galerucinae</taxon>
        <taxon>Diabroticina</taxon>
        <taxon>Diabroticites</taxon>
        <taxon>Diabrotica</taxon>
    </lineage>
</organism>
<reference evidence="1" key="1">
    <citation type="submission" date="2022-01" db="EMBL/GenBank/DDBJ databases">
        <authorList>
            <person name="King R."/>
        </authorList>
    </citation>
    <scope>NUCLEOTIDE SEQUENCE</scope>
</reference>
<evidence type="ECO:0000313" key="1">
    <source>
        <dbReference type="EMBL" id="CAG9826600.1"/>
    </source>
</evidence>
<name>A0A9N9SP88_DIABA</name>
<dbReference type="EMBL" id="OU898276">
    <property type="protein sequence ID" value="CAG9826600.1"/>
    <property type="molecule type" value="Genomic_DNA"/>
</dbReference>
<keyword evidence="2" id="KW-1185">Reference proteome</keyword>
<sequence>MKRKMKLKKAKVKIDSKKKLKKPIRNIISDQDIEITEPKRKRVGITDESIEEEKPLKILKKEVIKIGKGRVGHVGYVLVKYQNKKYPGLVSDAENDEYEVTINEKKIMAAHRILKINIISKVRQIDCDNIQLFNSVSGLLNKMVVLIKIQIFCLAAAGIFAYQGSEENERLIPYNLRDKPTKTNNDSLSALLNSNNQGKKKVSLTPKELAHLIASSLIHSLRPRMFSDSDPQFDTAEENVSSDVMLDEGEAEKLIQQASDLDLLQ</sequence>
<dbReference type="AlphaFoldDB" id="A0A9N9SP88"/>
<dbReference type="OrthoDB" id="10463037at2759"/>
<protein>
    <submittedName>
        <fullName evidence="1">Uncharacterized protein</fullName>
    </submittedName>
</protein>
<dbReference type="Proteomes" id="UP001153709">
    <property type="component" value="Chromosome 1"/>
</dbReference>
<accession>A0A9N9SP88</accession>
<evidence type="ECO:0000313" key="2">
    <source>
        <dbReference type="Proteomes" id="UP001153709"/>
    </source>
</evidence>
<gene>
    <name evidence="1" type="ORF">DIABBA_LOCUS703</name>
</gene>